<dbReference type="OrthoDB" id="378564at2759"/>
<evidence type="ECO:0000256" key="4">
    <source>
        <dbReference type="ARBA" id="ARBA00022989"/>
    </source>
</evidence>
<dbReference type="PANTHER" id="PTHR21347:SF0">
    <property type="entry name" value="LIPID SCRAMBLASE CLPTM1L"/>
    <property type="match status" value="1"/>
</dbReference>
<dbReference type="GeneID" id="26303430"/>
<comment type="similarity">
    <text evidence="2">Belongs to the CLPTM1 family.</text>
</comment>
<evidence type="ECO:0000313" key="7">
    <source>
        <dbReference type="Proteomes" id="UP000053758"/>
    </source>
</evidence>
<accession>A0A081CCW1</accession>
<dbReference type="GO" id="GO:0016020">
    <property type="term" value="C:membrane"/>
    <property type="evidence" value="ECO:0007669"/>
    <property type="project" value="UniProtKB-SubCell"/>
</dbReference>
<comment type="subcellular location">
    <subcellularLocation>
        <location evidence="1">Membrane</location>
        <topology evidence="1">Multi-pass membrane protein</topology>
    </subcellularLocation>
</comment>
<dbReference type="AlphaFoldDB" id="A0A081CCW1"/>
<dbReference type="PANTHER" id="PTHR21347">
    <property type="entry name" value="CLEFT LIP AND PALATE ASSOCIATED TRANSMEMBRANE PROTEIN-RELATED"/>
    <property type="match status" value="1"/>
</dbReference>
<keyword evidence="7" id="KW-1185">Reference proteome</keyword>
<keyword evidence="5" id="KW-0472">Membrane</keyword>
<dbReference type="HOGENOM" id="CLU_019907_2_0_1"/>
<sequence length="734" mass="79918">MSSAATSGGGARPAAGAVQGQQQPARADWKWSIARALLIYAGINAVTNPNSPVGGYIGKLLGRESTAAPAAATPAAPSSGSASTPSVASAPSAWAPAAEPAVKGPANVAVPVWGDDTGVDLYVFLSSAPAPDADMLKTQQSDLMPEGGVAHAPAVPLSAFDDLLYDPLRTTQPLITYPKTQGSAELSPIAAIKWTAISLTDTALARDVDVTLQLNDLVRKHNGSIWADVLLTTSGTNLISAAESDVYRTRKMLTRLLPVKRKRTEKNLFDKNATVVQGDEPAARVAAHWHRNLTLALVQDRGDTGVQLSQLPPPLLQHVAVVRDADGNMVPAPEPTEPAAAVALQRAYAAGRPLNVLRFPTVFANDFWSLKEHMYAVNETLTELPLHIHVYHPSWFRFQMLAALGDSFDKQAGVTGGEIDMLKTMLLETNPWFLALTVAVSILHSLFEFLAFSSDVRHWKNKDDLAGVSVGSIVTNIVVQLIITLYLLDNNEDTSWMILAGQAIGVLIECWKLTKAVTVAVERSSTSLVGYRLKISDKHVLSDEERRTQEYDRLAFKYVGFVVGPLLVCYTAYSAVYQTHRGWWSFIISTATSFVYAFGFVGLVPQLIVNYKLKSTAGMNSRTFVYKILGTFVDDLFAFCIKMPTLHRLACFRDDVVFFIALYQRWIYGVDPTRRNEFGQTLEKTDKDAKDGKDDKDAKDDGEKKVQAEASGVEQKKATLRTNAAKPAKEGKQL</sequence>
<dbReference type="InterPro" id="IPR006603">
    <property type="entry name" value="PQ-loop_rpt"/>
</dbReference>
<gene>
    <name evidence="6" type="ORF">PAN0_005c2721</name>
</gene>
<evidence type="ECO:0000313" key="6">
    <source>
        <dbReference type="EMBL" id="GAK64507.1"/>
    </source>
</evidence>
<keyword evidence="4" id="KW-1133">Transmembrane helix</keyword>
<evidence type="ECO:0000256" key="2">
    <source>
        <dbReference type="ARBA" id="ARBA00009310"/>
    </source>
</evidence>
<evidence type="ECO:0000256" key="5">
    <source>
        <dbReference type="ARBA" id="ARBA00023136"/>
    </source>
</evidence>
<dbReference type="InterPro" id="IPR008429">
    <property type="entry name" value="CLPTM1"/>
</dbReference>
<dbReference type="Proteomes" id="UP000053758">
    <property type="component" value="Unassembled WGS sequence"/>
</dbReference>
<dbReference type="GO" id="GO:0012505">
    <property type="term" value="C:endomembrane system"/>
    <property type="evidence" value="ECO:0007669"/>
    <property type="project" value="TreeGrafter"/>
</dbReference>
<name>A0A081CCW1_PSEA2</name>
<keyword evidence="3 6" id="KW-0812">Transmembrane</keyword>
<organism evidence="6 7">
    <name type="scientific">Pseudozyma antarctica</name>
    <name type="common">Yeast</name>
    <name type="synonym">Candida antarctica</name>
    <dbReference type="NCBI Taxonomy" id="84753"/>
    <lineage>
        <taxon>Eukaryota</taxon>
        <taxon>Fungi</taxon>
        <taxon>Dikarya</taxon>
        <taxon>Basidiomycota</taxon>
        <taxon>Ustilaginomycotina</taxon>
        <taxon>Ustilaginomycetes</taxon>
        <taxon>Ustilaginales</taxon>
        <taxon>Ustilaginaceae</taxon>
        <taxon>Moesziomyces</taxon>
    </lineage>
</organism>
<proteinExistence type="inferred from homology"/>
<dbReference type="Pfam" id="PF05602">
    <property type="entry name" value="CLPTM1"/>
    <property type="match status" value="1"/>
</dbReference>
<protein>
    <submittedName>
        <fullName evidence="6">Cleft lip and palate transmembrane 1</fullName>
    </submittedName>
</protein>
<evidence type="ECO:0000256" key="1">
    <source>
        <dbReference type="ARBA" id="ARBA00004141"/>
    </source>
</evidence>
<reference evidence="7" key="1">
    <citation type="journal article" date="2014" name="Genome Announc.">
        <title>Draft Genome Sequence of the Yeast Pseudozyma antarctica Type Strain JCM10317, a Producer of the Glycolipid Biosurfactants, Mannosylerythritol Lipids.</title>
        <authorList>
            <person name="Saika A."/>
            <person name="Koike H."/>
            <person name="Hori T."/>
            <person name="Fukuoka T."/>
            <person name="Sato S."/>
            <person name="Habe H."/>
            <person name="Kitamoto D."/>
            <person name="Morita T."/>
        </authorList>
    </citation>
    <scope>NUCLEOTIDE SEQUENCE [LARGE SCALE GENOMIC DNA]</scope>
    <source>
        <strain evidence="7">JCM 10317</strain>
    </source>
</reference>
<dbReference type="EMBL" id="DF830072">
    <property type="protein sequence ID" value="GAK64507.1"/>
    <property type="molecule type" value="Genomic_DNA"/>
</dbReference>
<dbReference type="RefSeq" id="XP_014657447.1">
    <property type="nucleotide sequence ID" value="XM_014801961.1"/>
</dbReference>
<dbReference type="Pfam" id="PF04193">
    <property type="entry name" value="PQ-loop"/>
    <property type="match status" value="1"/>
</dbReference>
<evidence type="ECO:0000256" key="3">
    <source>
        <dbReference type="ARBA" id="ARBA00022692"/>
    </source>
</evidence>